<evidence type="ECO:0000256" key="6">
    <source>
        <dbReference type="ARBA" id="ARBA00023146"/>
    </source>
</evidence>
<evidence type="ECO:0000256" key="8">
    <source>
        <dbReference type="ARBA" id="ARBA00047671"/>
    </source>
</evidence>
<feature type="domain" description="Aminoacyl-transfer RNA synthetases class-II family profile" evidence="12">
    <location>
        <begin position="139"/>
        <end position="402"/>
    </location>
</feature>
<dbReference type="Proteomes" id="UP000008792">
    <property type="component" value="Unassembled WGS sequence"/>
</dbReference>
<evidence type="ECO:0000256" key="10">
    <source>
        <dbReference type="SAM" id="MobiDB-lite"/>
    </source>
</evidence>
<dbReference type="FunFam" id="3.30.930.10:FF:000042">
    <property type="entry name" value="probable proline--tRNA ligase, mitochondrial"/>
    <property type="match status" value="1"/>
</dbReference>
<dbReference type="Gene3D" id="3.40.50.800">
    <property type="entry name" value="Anticodon-binding domain"/>
    <property type="match status" value="1"/>
</dbReference>
<feature type="region of interest" description="Disordered" evidence="10">
    <location>
        <begin position="516"/>
        <end position="539"/>
    </location>
</feature>
<dbReference type="PANTHER" id="PTHR42753">
    <property type="entry name" value="MITOCHONDRIAL RIBOSOME PROTEIN L39/PROLYL-TRNA LIGASE FAMILY MEMBER"/>
    <property type="match status" value="1"/>
</dbReference>
<evidence type="ECO:0000256" key="1">
    <source>
        <dbReference type="ARBA" id="ARBA00012831"/>
    </source>
</evidence>
<sequence length="539" mass="60021">MLQNSHNKQNTGAANIMSTIWRQTVTLAIVQHISIYLRCNRYSSTAVLHTLTLLLPAINCNFYYLFNKFFKCAQNMNKASRLFWPVLITPKNAVVKQTEQLSRSQKLLMELGLIKSGSNGTYQIMPIAQRVVDKCISLVQRNMQEAGGQKISLPVLTPAQLWKKTGRLEGDISEFYMVRDRSGKQFLMSPTHEEAVTAMLATAAPISYRQLPLRLYQIGPKFRDELKSRFGLMRAKEFLMKDMYTFDVSKEAAECTYATVSDAYERFFRQLEVPFVKVEAATGIMGGSLSHEYHYISPVGEDTLLNCSACGYAGNAEVLGSDAETASTCPSCQSTQLSRVRGVEVAHTFLLGDKYSKPLGATFLNKSGKPETLQMGCYGVGITRVIAAALEVLSTEQELRWPKLLAPYDVCLIGPKQGSKEQAPVERLENELLQQLTQICGAEQLLHDERKELTIGKRLLDAKRLGHPLTIVVGAKAAQQEAPQLELHASGAEKMELSAAEVLRVVATHVQHKQQLLQQQQMPSHEQDTSESQAVGHVH</sequence>
<dbReference type="Pfam" id="PF03129">
    <property type="entry name" value="HGTP_anticodon"/>
    <property type="match status" value="1"/>
</dbReference>
<dbReference type="InterPro" id="IPR006195">
    <property type="entry name" value="aa-tRNA-synth_II"/>
</dbReference>
<dbReference type="GO" id="GO:0004827">
    <property type="term" value="F:proline-tRNA ligase activity"/>
    <property type="evidence" value="ECO:0007669"/>
    <property type="project" value="UniProtKB-EC"/>
</dbReference>
<dbReference type="InterPro" id="IPR002314">
    <property type="entry name" value="aa-tRNA-synt_IIb"/>
</dbReference>
<dbReference type="InterPro" id="IPR050062">
    <property type="entry name" value="Pro-tRNA_synthetase"/>
</dbReference>
<evidence type="ECO:0000256" key="11">
    <source>
        <dbReference type="SAM" id="Phobius"/>
    </source>
</evidence>
<dbReference type="GO" id="GO:0005739">
    <property type="term" value="C:mitochondrion"/>
    <property type="evidence" value="ECO:0007669"/>
    <property type="project" value="TreeGrafter"/>
</dbReference>
<dbReference type="GO" id="GO:0005524">
    <property type="term" value="F:ATP binding"/>
    <property type="evidence" value="ECO:0007669"/>
    <property type="project" value="UniProtKB-KW"/>
</dbReference>
<evidence type="ECO:0000256" key="5">
    <source>
        <dbReference type="ARBA" id="ARBA00022917"/>
    </source>
</evidence>
<name>B4LDT6_DROVI</name>
<dbReference type="PROSITE" id="PS50862">
    <property type="entry name" value="AA_TRNA_LIGASE_II"/>
    <property type="match status" value="1"/>
</dbReference>
<dbReference type="SUPFAM" id="SSF52954">
    <property type="entry name" value="Class II aaRS ABD-related"/>
    <property type="match status" value="1"/>
</dbReference>
<organism evidence="13 14">
    <name type="scientific">Drosophila virilis</name>
    <name type="common">Fruit fly</name>
    <dbReference type="NCBI Taxonomy" id="7244"/>
    <lineage>
        <taxon>Eukaryota</taxon>
        <taxon>Metazoa</taxon>
        <taxon>Ecdysozoa</taxon>
        <taxon>Arthropoda</taxon>
        <taxon>Hexapoda</taxon>
        <taxon>Insecta</taxon>
        <taxon>Pterygota</taxon>
        <taxon>Neoptera</taxon>
        <taxon>Endopterygota</taxon>
        <taxon>Diptera</taxon>
        <taxon>Brachycera</taxon>
        <taxon>Muscomorpha</taxon>
        <taxon>Ephydroidea</taxon>
        <taxon>Drosophilidae</taxon>
        <taxon>Drosophila</taxon>
    </lineage>
</organism>
<accession>B4LDT6</accession>
<dbReference type="OrthoDB" id="10267474at2759"/>
<keyword evidence="4" id="KW-0067">ATP-binding</keyword>
<dbReference type="STRING" id="7244.B4LDT6"/>
<proteinExistence type="predicted"/>
<keyword evidence="14" id="KW-1185">Reference proteome</keyword>
<dbReference type="CDD" id="cd00779">
    <property type="entry name" value="ProRS_core_prok"/>
    <property type="match status" value="1"/>
</dbReference>
<dbReference type="InterPro" id="IPR033730">
    <property type="entry name" value="ProRS_core_prok"/>
</dbReference>
<keyword evidence="11" id="KW-1133">Transmembrane helix</keyword>
<keyword evidence="5" id="KW-0648">Protein biosynthesis</keyword>
<dbReference type="PRINTS" id="PR01046">
    <property type="entry name" value="TRNASYNTHPRO"/>
</dbReference>
<dbReference type="SUPFAM" id="SSF55681">
    <property type="entry name" value="Class II aaRS and biotin synthetases"/>
    <property type="match status" value="1"/>
</dbReference>
<dbReference type="eggNOG" id="KOG2324">
    <property type="taxonomic scope" value="Eukaryota"/>
</dbReference>
<evidence type="ECO:0000256" key="3">
    <source>
        <dbReference type="ARBA" id="ARBA00022741"/>
    </source>
</evidence>
<keyword evidence="3" id="KW-0547">Nucleotide-binding</keyword>
<dbReference type="SMR" id="B4LDT6"/>
<protein>
    <recommendedName>
        <fullName evidence="9">Probable proline--tRNA ligase, mitochondrial</fullName>
        <ecNumber evidence="1">6.1.1.15</ecNumber>
    </recommendedName>
    <alternativeName>
        <fullName evidence="7">Prolyl-tRNA synthetase</fullName>
    </alternativeName>
</protein>
<evidence type="ECO:0000259" key="12">
    <source>
        <dbReference type="PROSITE" id="PS50862"/>
    </source>
</evidence>
<evidence type="ECO:0000313" key="13">
    <source>
        <dbReference type="EMBL" id="EDW68959.2"/>
    </source>
</evidence>
<evidence type="ECO:0000256" key="7">
    <source>
        <dbReference type="ARBA" id="ARBA00029731"/>
    </source>
</evidence>
<evidence type="ECO:0000256" key="2">
    <source>
        <dbReference type="ARBA" id="ARBA00022598"/>
    </source>
</evidence>
<keyword evidence="11" id="KW-0812">Transmembrane</keyword>
<keyword evidence="11" id="KW-0472">Membrane</keyword>
<comment type="catalytic activity">
    <reaction evidence="8">
        <text>tRNA(Pro) + L-proline + ATP = L-prolyl-tRNA(Pro) + AMP + diphosphate</text>
        <dbReference type="Rhea" id="RHEA:14305"/>
        <dbReference type="Rhea" id="RHEA-COMP:9700"/>
        <dbReference type="Rhea" id="RHEA-COMP:9702"/>
        <dbReference type="ChEBI" id="CHEBI:30616"/>
        <dbReference type="ChEBI" id="CHEBI:33019"/>
        <dbReference type="ChEBI" id="CHEBI:60039"/>
        <dbReference type="ChEBI" id="CHEBI:78442"/>
        <dbReference type="ChEBI" id="CHEBI:78532"/>
        <dbReference type="ChEBI" id="CHEBI:456215"/>
        <dbReference type="EC" id="6.1.1.15"/>
    </reaction>
</comment>
<keyword evidence="6" id="KW-0030">Aminoacyl-tRNA synthetase</keyword>
<dbReference type="HOGENOM" id="CLU_016739_4_1_1"/>
<dbReference type="AlphaFoldDB" id="B4LDT6"/>
<dbReference type="InterPro" id="IPR036621">
    <property type="entry name" value="Anticodon-bd_dom_sf"/>
</dbReference>
<gene>
    <name evidence="13" type="primary">Dvir\GJ12980</name>
    <name evidence="13" type="ORF">Dvir_GJ12980</name>
</gene>
<dbReference type="InParanoid" id="B4LDT6"/>
<dbReference type="EC" id="6.1.1.15" evidence="1"/>
<evidence type="ECO:0000313" key="14">
    <source>
        <dbReference type="Proteomes" id="UP000008792"/>
    </source>
</evidence>
<dbReference type="Pfam" id="PF00587">
    <property type="entry name" value="tRNA-synt_2b"/>
    <property type="match status" value="1"/>
</dbReference>
<dbReference type="PANTHER" id="PTHR42753:SF10">
    <property type="entry name" value="PROLINE--TRNA LIGASE, MITOCHONDRIAL-RELATED"/>
    <property type="match status" value="1"/>
</dbReference>
<dbReference type="InterPro" id="IPR002316">
    <property type="entry name" value="Pro-tRNA-ligase_IIa"/>
</dbReference>
<dbReference type="InterPro" id="IPR045864">
    <property type="entry name" value="aa-tRNA-synth_II/BPL/LPL"/>
</dbReference>
<reference evidence="13 14" key="1">
    <citation type="journal article" date="2007" name="Nature">
        <title>Evolution of genes and genomes on the Drosophila phylogeny.</title>
        <authorList>
            <consortium name="Drosophila 12 Genomes Consortium"/>
            <person name="Clark A.G."/>
            <person name="Eisen M.B."/>
            <person name="Smith D.R."/>
            <person name="Bergman C.M."/>
            <person name="Oliver B."/>
            <person name="Markow T.A."/>
            <person name="Kaufman T.C."/>
            <person name="Kellis M."/>
            <person name="Gelbart W."/>
            <person name="Iyer V.N."/>
            <person name="Pollard D.A."/>
            <person name="Sackton T.B."/>
            <person name="Larracuente A.M."/>
            <person name="Singh N.D."/>
            <person name="Abad J.P."/>
            <person name="Abt D.N."/>
            <person name="Adryan B."/>
            <person name="Aguade M."/>
            <person name="Akashi H."/>
            <person name="Anderson W.W."/>
            <person name="Aquadro C.F."/>
            <person name="Ardell D.H."/>
            <person name="Arguello R."/>
            <person name="Artieri C.G."/>
            <person name="Barbash D.A."/>
            <person name="Barker D."/>
            <person name="Barsanti P."/>
            <person name="Batterham P."/>
            <person name="Batzoglou S."/>
            <person name="Begun D."/>
            <person name="Bhutkar A."/>
            <person name="Blanco E."/>
            <person name="Bosak S.A."/>
            <person name="Bradley R.K."/>
            <person name="Brand A.D."/>
            <person name="Brent M.R."/>
            <person name="Brooks A.N."/>
            <person name="Brown R.H."/>
            <person name="Butlin R.K."/>
            <person name="Caggese C."/>
            <person name="Calvi B.R."/>
            <person name="Bernardo de Carvalho A."/>
            <person name="Caspi A."/>
            <person name="Castrezana S."/>
            <person name="Celniker S.E."/>
            <person name="Chang J.L."/>
            <person name="Chapple C."/>
            <person name="Chatterji S."/>
            <person name="Chinwalla A."/>
            <person name="Civetta A."/>
            <person name="Clifton S.W."/>
            <person name="Comeron J.M."/>
            <person name="Costello J.C."/>
            <person name="Coyne J.A."/>
            <person name="Daub J."/>
            <person name="David R.G."/>
            <person name="Delcher A.L."/>
            <person name="Delehaunty K."/>
            <person name="Do C.B."/>
            <person name="Ebling H."/>
            <person name="Edwards K."/>
            <person name="Eickbush T."/>
            <person name="Evans J.D."/>
            <person name="Filipski A."/>
            <person name="Findeiss S."/>
            <person name="Freyhult E."/>
            <person name="Fulton L."/>
            <person name="Fulton R."/>
            <person name="Garcia A.C."/>
            <person name="Gardiner A."/>
            <person name="Garfield D.A."/>
            <person name="Garvin B.E."/>
            <person name="Gibson G."/>
            <person name="Gilbert D."/>
            <person name="Gnerre S."/>
            <person name="Godfrey J."/>
            <person name="Good R."/>
            <person name="Gotea V."/>
            <person name="Gravely B."/>
            <person name="Greenberg A.J."/>
            <person name="Griffiths-Jones S."/>
            <person name="Gross S."/>
            <person name="Guigo R."/>
            <person name="Gustafson E.A."/>
            <person name="Haerty W."/>
            <person name="Hahn M.W."/>
            <person name="Halligan D.L."/>
            <person name="Halpern A.L."/>
            <person name="Halter G.M."/>
            <person name="Han M.V."/>
            <person name="Heger A."/>
            <person name="Hillier L."/>
            <person name="Hinrichs A.S."/>
            <person name="Holmes I."/>
            <person name="Hoskins R.A."/>
            <person name="Hubisz M.J."/>
            <person name="Hultmark D."/>
            <person name="Huntley M.A."/>
            <person name="Jaffe D.B."/>
            <person name="Jagadeeshan S."/>
            <person name="Jeck W.R."/>
            <person name="Johnson J."/>
            <person name="Jones C.D."/>
            <person name="Jordan W.C."/>
            <person name="Karpen G.H."/>
            <person name="Kataoka E."/>
            <person name="Keightley P.D."/>
            <person name="Kheradpour P."/>
            <person name="Kirkness E.F."/>
            <person name="Koerich L.B."/>
            <person name="Kristiansen K."/>
            <person name="Kudrna D."/>
            <person name="Kulathinal R.J."/>
            <person name="Kumar S."/>
            <person name="Kwok R."/>
            <person name="Lander E."/>
            <person name="Langley C.H."/>
            <person name="Lapoint R."/>
            <person name="Lazzaro B.P."/>
            <person name="Lee S.J."/>
            <person name="Levesque L."/>
            <person name="Li R."/>
            <person name="Lin C.F."/>
            <person name="Lin M.F."/>
            <person name="Lindblad-Toh K."/>
            <person name="Llopart A."/>
            <person name="Long M."/>
            <person name="Low L."/>
            <person name="Lozovsky E."/>
            <person name="Lu J."/>
            <person name="Luo M."/>
            <person name="Machado C.A."/>
            <person name="Makalowski W."/>
            <person name="Marzo M."/>
            <person name="Matsuda M."/>
            <person name="Matzkin L."/>
            <person name="McAllister B."/>
            <person name="McBride C.S."/>
            <person name="McKernan B."/>
            <person name="McKernan K."/>
            <person name="Mendez-Lago M."/>
            <person name="Minx P."/>
            <person name="Mollenhauer M.U."/>
            <person name="Montooth K."/>
            <person name="Mount S.M."/>
            <person name="Mu X."/>
            <person name="Myers E."/>
            <person name="Negre B."/>
            <person name="Newfeld S."/>
            <person name="Nielsen R."/>
            <person name="Noor M.A."/>
            <person name="O'Grady P."/>
            <person name="Pachter L."/>
            <person name="Papaceit M."/>
            <person name="Parisi M.J."/>
            <person name="Parisi M."/>
            <person name="Parts L."/>
            <person name="Pedersen J.S."/>
            <person name="Pesole G."/>
            <person name="Phillippy A.M."/>
            <person name="Ponting C.P."/>
            <person name="Pop M."/>
            <person name="Porcelli D."/>
            <person name="Powell J.R."/>
            <person name="Prohaska S."/>
            <person name="Pruitt K."/>
            <person name="Puig M."/>
            <person name="Quesneville H."/>
            <person name="Ram K.R."/>
            <person name="Rand D."/>
            <person name="Rasmussen M.D."/>
            <person name="Reed L.K."/>
            <person name="Reenan R."/>
            <person name="Reily A."/>
            <person name="Remington K.A."/>
            <person name="Rieger T.T."/>
            <person name="Ritchie M.G."/>
            <person name="Robin C."/>
            <person name="Rogers Y.H."/>
            <person name="Rohde C."/>
            <person name="Rozas J."/>
            <person name="Rubenfield M.J."/>
            <person name="Ruiz A."/>
            <person name="Russo S."/>
            <person name="Salzberg S.L."/>
            <person name="Sanchez-Gracia A."/>
            <person name="Saranga D.J."/>
            <person name="Sato H."/>
            <person name="Schaeffer S.W."/>
            <person name="Schatz M.C."/>
            <person name="Schlenke T."/>
            <person name="Schwartz R."/>
            <person name="Segarra C."/>
            <person name="Singh R.S."/>
            <person name="Sirot L."/>
            <person name="Sirota M."/>
            <person name="Sisneros N.B."/>
            <person name="Smith C.D."/>
            <person name="Smith T.F."/>
            <person name="Spieth J."/>
            <person name="Stage D.E."/>
            <person name="Stark A."/>
            <person name="Stephan W."/>
            <person name="Strausberg R.L."/>
            <person name="Strempel S."/>
            <person name="Sturgill D."/>
            <person name="Sutton G."/>
            <person name="Sutton G.G."/>
            <person name="Tao W."/>
            <person name="Teichmann S."/>
            <person name="Tobari Y.N."/>
            <person name="Tomimura Y."/>
            <person name="Tsolas J.M."/>
            <person name="Valente V.L."/>
            <person name="Venter E."/>
            <person name="Venter J.C."/>
            <person name="Vicario S."/>
            <person name="Vieira F.G."/>
            <person name="Vilella A.J."/>
            <person name="Villasante A."/>
            <person name="Walenz B."/>
            <person name="Wang J."/>
            <person name="Wasserman M."/>
            <person name="Watts T."/>
            <person name="Wilson D."/>
            <person name="Wilson R.K."/>
            <person name="Wing R.A."/>
            <person name="Wolfner M.F."/>
            <person name="Wong A."/>
            <person name="Wong G.K."/>
            <person name="Wu C.I."/>
            <person name="Wu G."/>
            <person name="Yamamoto D."/>
            <person name="Yang H.P."/>
            <person name="Yang S.P."/>
            <person name="Yorke J.A."/>
            <person name="Yoshida K."/>
            <person name="Zdobnov E."/>
            <person name="Zhang P."/>
            <person name="Zhang Y."/>
            <person name="Zimin A.V."/>
            <person name="Baldwin J."/>
            <person name="Abdouelleil A."/>
            <person name="Abdulkadir J."/>
            <person name="Abebe A."/>
            <person name="Abera B."/>
            <person name="Abreu J."/>
            <person name="Acer S.C."/>
            <person name="Aftuck L."/>
            <person name="Alexander A."/>
            <person name="An P."/>
            <person name="Anderson E."/>
            <person name="Anderson S."/>
            <person name="Arachi H."/>
            <person name="Azer M."/>
            <person name="Bachantsang P."/>
            <person name="Barry A."/>
            <person name="Bayul T."/>
            <person name="Berlin A."/>
            <person name="Bessette D."/>
            <person name="Bloom T."/>
            <person name="Blye J."/>
            <person name="Boguslavskiy L."/>
            <person name="Bonnet C."/>
            <person name="Boukhgalter B."/>
            <person name="Bourzgui I."/>
            <person name="Brown A."/>
            <person name="Cahill P."/>
            <person name="Channer S."/>
            <person name="Cheshatsang Y."/>
            <person name="Chuda L."/>
            <person name="Citroen M."/>
            <person name="Collymore A."/>
            <person name="Cooke P."/>
            <person name="Costello M."/>
            <person name="D'Aco K."/>
            <person name="Daza R."/>
            <person name="De Haan G."/>
            <person name="DeGray S."/>
            <person name="DeMaso C."/>
            <person name="Dhargay N."/>
            <person name="Dooley K."/>
            <person name="Dooley E."/>
            <person name="Doricent M."/>
            <person name="Dorje P."/>
            <person name="Dorjee K."/>
            <person name="Dupes A."/>
            <person name="Elong R."/>
            <person name="Falk J."/>
            <person name="Farina A."/>
            <person name="Faro S."/>
            <person name="Ferguson D."/>
            <person name="Fisher S."/>
            <person name="Foley C.D."/>
            <person name="Franke A."/>
            <person name="Friedrich D."/>
            <person name="Gadbois L."/>
            <person name="Gearin G."/>
            <person name="Gearin C.R."/>
            <person name="Giannoukos G."/>
            <person name="Goode T."/>
            <person name="Graham J."/>
            <person name="Grandbois E."/>
            <person name="Grewal S."/>
            <person name="Gyaltsen K."/>
            <person name="Hafez N."/>
            <person name="Hagos B."/>
            <person name="Hall J."/>
            <person name="Henson C."/>
            <person name="Hollinger A."/>
            <person name="Honan T."/>
            <person name="Huard M.D."/>
            <person name="Hughes L."/>
            <person name="Hurhula B."/>
            <person name="Husby M.E."/>
            <person name="Kamat A."/>
            <person name="Kanga B."/>
            <person name="Kashin S."/>
            <person name="Khazanovich D."/>
            <person name="Kisner P."/>
            <person name="Lance K."/>
            <person name="Lara M."/>
            <person name="Lee W."/>
            <person name="Lennon N."/>
            <person name="Letendre F."/>
            <person name="LeVine R."/>
            <person name="Lipovsky A."/>
            <person name="Liu X."/>
            <person name="Liu J."/>
            <person name="Liu S."/>
            <person name="Lokyitsang T."/>
            <person name="Lokyitsang Y."/>
            <person name="Lubonja R."/>
            <person name="Lui A."/>
            <person name="MacDonald P."/>
            <person name="Magnisalis V."/>
            <person name="Maru K."/>
            <person name="Matthews C."/>
            <person name="McCusker W."/>
            <person name="McDonough S."/>
            <person name="Mehta T."/>
            <person name="Meldrim J."/>
            <person name="Meneus L."/>
            <person name="Mihai O."/>
            <person name="Mihalev A."/>
            <person name="Mihova T."/>
            <person name="Mittelman R."/>
            <person name="Mlenga V."/>
            <person name="Montmayeur A."/>
            <person name="Mulrain L."/>
            <person name="Navidi A."/>
            <person name="Naylor J."/>
            <person name="Negash T."/>
            <person name="Nguyen T."/>
            <person name="Nguyen N."/>
            <person name="Nicol R."/>
            <person name="Norbu C."/>
            <person name="Norbu N."/>
            <person name="Novod N."/>
            <person name="O'Neill B."/>
            <person name="Osman S."/>
            <person name="Markiewicz E."/>
            <person name="Oyono O.L."/>
            <person name="Patti C."/>
            <person name="Phunkhang P."/>
            <person name="Pierre F."/>
            <person name="Priest M."/>
            <person name="Raghuraman S."/>
            <person name="Rege F."/>
            <person name="Reyes R."/>
            <person name="Rise C."/>
            <person name="Rogov P."/>
            <person name="Ross K."/>
            <person name="Ryan E."/>
            <person name="Settipalli S."/>
            <person name="Shea T."/>
            <person name="Sherpa N."/>
            <person name="Shi L."/>
            <person name="Shih D."/>
            <person name="Sparrow T."/>
            <person name="Spaulding J."/>
            <person name="Stalker J."/>
            <person name="Stange-Thomann N."/>
            <person name="Stavropoulos S."/>
            <person name="Stone C."/>
            <person name="Strader C."/>
            <person name="Tesfaye S."/>
            <person name="Thomson T."/>
            <person name="Thoulutsang Y."/>
            <person name="Thoulutsang D."/>
            <person name="Topham K."/>
            <person name="Topping I."/>
            <person name="Tsamla T."/>
            <person name="Vassiliev H."/>
            <person name="Vo A."/>
            <person name="Wangchuk T."/>
            <person name="Wangdi T."/>
            <person name="Weiand M."/>
            <person name="Wilkinson J."/>
            <person name="Wilson A."/>
            <person name="Yadav S."/>
            <person name="Young G."/>
            <person name="Yu Q."/>
            <person name="Zembek L."/>
            <person name="Zhong D."/>
            <person name="Zimmer A."/>
            <person name="Zwirko Z."/>
            <person name="Jaffe D.B."/>
            <person name="Alvarez P."/>
            <person name="Brockman W."/>
            <person name="Butler J."/>
            <person name="Chin C."/>
            <person name="Gnerre S."/>
            <person name="Grabherr M."/>
            <person name="Kleber M."/>
            <person name="Mauceli E."/>
            <person name="MacCallum I."/>
        </authorList>
    </citation>
    <scope>NUCLEOTIDE SEQUENCE [LARGE SCALE GENOMIC DNA]</scope>
    <source>
        <strain evidence="14">Tucson 15010-1051.87</strain>
    </source>
</reference>
<dbReference type="GO" id="GO:0006433">
    <property type="term" value="P:prolyl-tRNA aminoacylation"/>
    <property type="evidence" value="ECO:0007669"/>
    <property type="project" value="InterPro"/>
</dbReference>
<dbReference type="KEGG" id="dvi:6624159"/>
<dbReference type="InterPro" id="IPR004154">
    <property type="entry name" value="Anticodon-bd"/>
</dbReference>
<keyword evidence="2 13" id="KW-0436">Ligase</keyword>
<dbReference type="EMBL" id="CH940647">
    <property type="protein sequence ID" value="EDW68959.2"/>
    <property type="molecule type" value="Genomic_DNA"/>
</dbReference>
<evidence type="ECO:0000256" key="9">
    <source>
        <dbReference type="ARBA" id="ARBA00071545"/>
    </source>
</evidence>
<dbReference type="Gene3D" id="3.30.930.10">
    <property type="entry name" value="Bira Bifunctional Protein, Domain 2"/>
    <property type="match status" value="1"/>
</dbReference>
<evidence type="ECO:0000256" key="4">
    <source>
        <dbReference type="ARBA" id="ARBA00022840"/>
    </source>
</evidence>
<dbReference type="FunCoup" id="B4LDT6">
    <property type="interactions" value="874"/>
</dbReference>
<feature type="transmembrane region" description="Helical" evidence="11">
    <location>
        <begin position="46"/>
        <end position="66"/>
    </location>
</feature>